<accession>A0ABN3J8N2</accession>
<feature type="region of interest" description="Disordered" evidence="1">
    <location>
        <begin position="203"/>
        <end position="239"/>
    </location>
</feature>
<protein>
    <submittedName>
        <fullName evidence="2">Sporulation protein</fullName>
    </submittedName>
</protein>
<dbReference type="InterPro" id="IPR009776">
    <property type="entry name" value="Spore_0_M"/>
</dbReference>
<dbReference type="Pfam" id="PF07070">
    <property type="entry name" value="Spo0M"/>
    <property type="match status" value="1"/>
</dbReference>
<name>A0ABN3J8N2_9ACTN</name>
<gene>
    <name evidence="2" type="ORF">GCM10010421_08850</name>
</gene>
<dbReference type="PANTHER" id="PTHR40053">
    <property type="entry name" value="SPORULATION-CONTROL PROTEIN SPO0M"/>
    <property type="match status" value="1"/>
</dbReference>
<dbReference type="PANTHER" id="PTHR40053:SF1">
    <property type="entry name" value="SPORULATION-CONTROL PROTEIN SPO0M"/>
    <property type="match status" value="1"/>
</dbReference>
<keyword evidence="3" id="KW-1185">Reference proteome</keyword>
<feature type="compositionally biased region" description="Basic residues" evidence="1">
    <location>
        <begin position="337"/>
        <end position="352"/>
    </location>
</feature>
<reference evidence="2 3" key="1">
    <citation type="journal article" date="2019" name="Int. J. Syst. Evol. Microbiol.">
        <title>The Global Catalogue of Microorganisms (GCM) 10K type strain sequencing project: providing services to taxonomists for standard genome sequencing and annotation.</title>
        <authorList>
            <consortium name="The Broad Institute Genomics Platform"/>
            <consortium name="The Broad Institute Genome Sequencing Center for Infectious Disease"/>
            <person name="Wu L."/>
            <person name="Ma J."/>
        </authorList>
    </citation>
    <scope>NUCLEOTIDE SEQUENCE [LARGE SCALE GENOMIC DNA]</scope>
    <source>
        <strain evidence="2 3">JCM 6922</strain>
    </source>
</reference>
<feature type="compositionally biased region" description="Basic and acidic residues" evidence="1">
    <location>
        <begin position="285"/>
        <end position="295"/>
    </location>
</feature>
<evidence type="ECO:0000313" key="3">
    <source>
        <dbReference type="Proteomes" id="UP001500460"/>
    </source>
</evidence>
<dbReference type="EMBL" id="BAAATK010000004">
    <property type="protein sequence ID" value="GAA2424540.1"/>
    <property type="molecule type" value="Genomic_DNA"/>
</dbReference>
<organism evidence="2 3">
    <name type="scientific">Streptomyces glaucus</name>
    <dbReference type="NCBI Taxonomy" id="284029"/>
    <lineage>
        <taxon>Bacteria</taxon>
        <taxon>Bacillati</taxon>
        <taxon>Actinomycetota</taxon>
        <taxon>Actinomycetes</taxon>
        <taxon>Kitasatosporales</taxon>
        <taxon>Streptomycetaceae</taxon>
        <taxon>Streptomyces</taxon>
    </lineage>
</organism>
<feature type="region of interest" description="Disordered" evidence="1">
    <location>
        <begin position="315"/>
        <end position="352"/>
    </location>
</feature>
<comment type="caution">
    <text evidence="2">The sequence shown here is derived from an EMBL/GenBank/DDBJ whole genome shotgun (WGS) entry which is preliminary data.</text>
</comment>
<evidence type="ECO:0000313" key="2">
    <source>
        <dbReference type="EMBL" id="GAA2424540.1"/>
    </source>
</evidence>
<feature type="compositionally biased region" description="Basic and acidic residues" evidence="1">
    <location>
        <begin position="221"/>
        <end position="231"/>
    </location>
</feature>
<feature type="region of interest" description="Disordered" evidence="1">
    <location>
        <begin position="268"/>
        <end position="298"/>
    </location>
</feature>
<proteinExistence type="predicted"/>
<sequence>MARVETGHGEGGSEGVVAFERFTVGGGFRLGAGQQHSVPFTVMLPWETPITELHGQGLGIVLGVRTELAVAGARDRGGLDRLNIAPLPAQEAILEALGQLGFGFESAGLEYGRIGGAGQQLPFYQEIELTPAPRYAHQVNEIEVTFLANPGGMEVVLEADKRGGFFSGGHDALTRFTVGHHDSRDWNTEVDGWIRQLVEHRAAHGSHGAHGHGDPYGGQHGHGDHHGDHHRSGPGTGTAVAAGAAGLAVGVVGGMAAAEVVDEVGDFFEGDEEDEGRHRAVPAEGEGRGSGERRHGPPLPADKFYSAVEEMLSGATDPGALPTRTEFSWPCGTASRSPHRRCRPSSWRRRTT</sequence>
<evidence type="ECO:0000256" key="1">
    <source>
        <dbReference type="SAM" id="MobiDB-lite"/>
    </source>
</evidence>
<dbReference type="Proteomes" id="UP001500460">
    <property type="component" value="Unassembled WGS sequence"/>
</dbReference>